<dbReference type="Proteomes" id="UP000009080">
    <property type="component" value="Chromosome"/>
</dbReference>
<keyword evidence="2" id="KW-1185">Reference proteome</keyword>
<name>C5BTV4_TERTT</name>
<dbReference type="EMBL" id="CP001614">
    <property type="protein sequence ID" value="ACR13948.1"/>
    <property type="molecule type" value="Genomic_DNA"/>
</dbReference>
<dbReference type="CDD" id="cd18773">
    <property type="entry name" value="PDC1_HK_sensor"/>
    <property type="match status" value="1"/>
</dbReference>
<dbReference type="Gene3D" id="3.30.450.20">
    <property type="entry name" value="PAS domain"/>
    <property type="match status" value="1"/>
</dbReference>
<sequence length="390" mass="43997">MDGEPRGRSVDTLECALKRMQWHYKITAYPQKRALRNLETSRVDAILTITPEFYGQINQAVTSDPVALEKWFIYSSVNTPAVDQALSADHFGRLGVVLGSSQEAWLEQRGYPIRGRGVDLGILLNMFLSQRFDSILVDDFQLSSPEYSQKFEQLQAYHRYFVKYVPKVIAFSHRFLDRNPNFVQKFNGVLSECQPGSTVVDSHERALMVDKLKSLHDRLQGTSLIAQTLATRNNDVRFSTATVDYWDSTYREFLTGRKRSADITAVYEGELAHILKAAEVRTKGLLREIILVDKQGFNLAATDATSDFYQGDEDKFSRLTAQPEVAYVVSPIRFDASTAQFLVHISIPLRNSEQQLIGAIIYGVNPEVALANQNLWGITEAALLSAHGMF</sequence>
<organism evidence="1 2">
    <name type="scientific">Teredinibacter turnerae (strain ATCC 39867 / T7901)</name>
    <dbReference type="NCBI Taxonomy" id="377629"/>
    <lineage>
        <taxon>Bacteria</taxon>
        <taxon>Pseudomonadati</taxon>
        <taxon>Pseudomonadota</taxon>
        <taxon>Gammaproteobacteria</taxon>
        <taxon>Cellvibrionales</taxon>
        <taxon>Cellvibrionaceae</taxon>
        <taxon>Teredinibacter</taxon>
    </lineage>
</organism>
<evidence type="ECO:0000313" key="2">
    <source>
        <dbReference type="Proteomes" id="UP000009080"/>
    </source>
</evidence>
<protein>
    <submittedName>
        <fullName evidence="1">Uncharacterized protein</fullName>
    </submittedName>
</protein>
<gene>
    <name evidence="1" type="ordered locus">TERTU_4029</name>
</gene>
<dbReference type="Gene3D" id="3.40.190.10">
    <property type="entry name" value="Periplasmic binding protein-like II"/>
    <property type="match status" value="2"/>
</dbReference>
<dbReference type="KEGG" id="ttu:TERTU_4029"/>
<dbReference type="SUPFAM" id="SSF53850">
    <property type="entry name" value="Periplasmic binding protein-like II"/>
    <property type="match status" value="1"/>
</dbReference>
<evidence type="ECO:0000313" key="1">
    <source>
        <dbReference type="EMBL" id="ACR13948.1"/>
    </source>
</evidence>
<dbReference type="STRING" id="377629.TERTU_4029"/>
<dbReference type="HOGENOM" id="CLU_698154_0_0_6"/>
<dbReference type="eggNOG" id="COG0834">
    <property type="taxonomic scope" value="Bacteria"/>
</dbReference>
<reference evidence="1 2" key="1">
    <citation type="journal article" date="2009" name="PLoS ONE">
        <title>The complete genome of Teredinibacter turnerae T7901: an intracellular endosymbiont of marine wood-boring bivalves (shipworms).</title>
        <authorList>
            <person name="Yang J.C."/>
            <person name="Madupu R."/>
            <person name="Durkin A.S."/>
            <person name="Ekborg N.A."/>
            <person name="Pedamallu C.S."/>
            <person name="Hostetler J.B."/>
            <person name="Radune D."/>
            <person name="Toms B.S."/>
            <person name="Henrissat B."/>
            <person name="Coutinho P.M."/>
            <person name="Schwarz S."/>
            <person name="Field L."/>
            <person name="Trindade-Silva A.E."/>
            <person name="Soares C.A.G."/>
            <person name="Elshahawi S."/>
            <person name="Hanora A."/>
            <person name="Schmidt E.W."/>
            <person name="Haygood M.G."/>
            <person name="Posfai J."/>
            <person name="Benner J."/>
            <person name="Madinger C."/>
            <person name="Nove J."/>
            <person name="Anton B."/>
            <person name="Chaudhary K."/>
            <person name="Foster J."/>
            <person name="Holman A."/>
            <person name="Kumar S."/>
            <person name="Lessard P.A."/>
            <person name="Luyten Y.A."/>
            <person name="Slatko B."/>
            <person name="Wood N."/>
            <person name="Wu B."/>
            <person name="Teplitski M."/>
            <person name="Mougous J.D."/>
            <person name="Ward N."/>
            <person name="Eisen J.A."/>
            <person name="Badger J.H."/>
            <person name="Distel D.L."/>
        </authorList>
    </citation>
    <scope>NUCLEOTIDE SEQUENCE [LARGE SCALE GENOMIC DNA]</scope>
    <source>
        <strain evidence="2">ATCC 39867 / T7901</strain>
    </source>
</reference>
<proteinExistence type="predicted"/>
<accession>C5BTV4</accession>
<dbReference type="AlphaFoldDB" id="C5BTV4"/>